<sequence length="511" mass="57945">MVMNIKNQVEDDDFDGEDYDRSIKINHLPPLAQATTAAIGSVLSNALVYPLDLVTTRMQTRSIKPINSRSKSSLTRSSQLSSVSSSFSTITNRSSSIKRKRKKNYRTIISSIRTILENEQSGIGAFYNGLIVDSTATFINSFIYFYVYSSIKKLVTNYHHQSRNRSSVSGDMVFRMKGESPKVYKRKQHMINGLEVTIEELVIGSFAGMVSKFVTCPLSNITIRLQTTASSSSRALVDQSQSRSRTPLQKPVRNTVRPNTFTPMPNERIVVKEDGGMNEEKIDSYFSKTMIINQMIENDTFNPPLSDPDLCTSSEESSSEEEEEDDDDDETLGGRTSRFMRILLKTIRSIYRDGGYRGFWSGYSKNFILTLNPSLSQYLTKVLEKVDKRRRLSNDNRGSVSKDGELLRVFLTSAIASSLSTILSYPLMLSKTLVQNHRRLKAVDKDDGCGMRKDEEGLRNRIKKFGLTSIYVGLEPKLLKVFIGQGVTMSVKNRLERLIIYLYLIKRRRNI</sequence>
<feature type="region of interest" description="Disordered" evidence="10">
    <location>
        <begin position="232"/>
        <end position="263"/>
    </location>
</feature>
<keyword evidence="7 8" id="KW-0472">Membrane</keyword>
<dbReference type="Proteomes" id="UP001153365">
    <property type="component" value="Unassembled WGS sequence"/>
</dbReference>
<keyword evidence="3 9" id="KW-0813">Transport</keyword>
<evidence type="ECO:0000313" key="12">
    <source>
        <dbReference type="Proteomes" id="UP001153365"/>
    </source>
</evidence>
<keyword evidence="6" id="KW-1133">Transmembrane helix</keyword>
<accession>A0AAV0BCE6</accession>
<name>A0AAV0BCE6_PHAPC</name>
<evidence type="ECO:0000256" key="7">
    <source>
        <dbReference type="ARBA" id="ARBA00023136"/>
    </source>
</evidence>
<keyword evidence="12" id="KW-1185">Reference proteome</keyword>
<feature type="compositionally biased region" description="Acidic residues" evidence="10">
    <location>
        <begin position="317"/>
        <end position="331"/>
    </location>
</feature>
<protein>
    <submittedName>
        <fullName evidence="11">Mitochondrial carrier domain-containing protein</fullName>
    </submittedName>
</protein>
<feature type="compositionally biased region" description="Polar residues" evidence="10">
    <location>
        <begin position="232"/>
        <end position="247"/>
    </location>
</feature>
<evidence type="ECO:0000256" key="8">
    <source>
        <dbReference type="PROSITE-ProRule" id="PRU00282"/>
    </source>
</evidence>
<evidence type="ECO:0000256" key="2">
    <source>
        <dbReference type="ARBA" id="ARBA00006375"/>
    </source>
</evidence>
<dbReference type="InterPro" id="IPR023395">
    <property type="entry name" value="MCP_dom_sf"/>
</dbReference>
<gene>
    <name evidence="11" type="ORF">PPACK8108_LOCUS19473</name>
</gene>
<dbReference type="GO" id="GO:0015217">
    <property type="term" value="F:ADP transmembrane transporter activity"/>
    <property type="evidence" value="ECO:0007669"/>
    <property type="project" value="TreeGrafter"/>
</dbReference>
<evidence type="ECO:0000256" key="5">
    <source>
        <dbReference type="ARBA" id="ARBA00022737"/>
    </source>
</evidence>
<evidence type="ECO:0000256" key="3">
    <source>
        <dbReference type="ARBA" id="ARBA00022448"/>
    </source>
</evidence>
<evidence type="ECO:0000256" key="10">
    <source>
        <dbReference type="SAM" id="MobiDB-lite"/>
    </source>
</evidence>
<reference evidence="11" key="1">
    <citation type="submission" date="2022-06" db="EMBL/GenBank/DDBJ databases">
        <authorList>
            <consortium name="SYNGENTA / RWTH Aachen University"/>
        </authorList>
    </citation>
    <scope>NUCLEOTIDE SEQUENCE</scope>
</reference>
<comment type="subcellular location">
    <subcellularLocation>
        <location evidence="1">Membrane</location>
        <topology evidence="1">Multi-pass membrane protein</topology>
    </subcellularLocation>
</comment>
<dbReference type="InterPro" id="IPR018108">
    <property type="entry name" value="MCP_transmembrane"/>
</dbReference>
<dbReference type="AlphaFoldDB" id="A0AAV0BCE6"/>
<dbReference type="SUPFAM" id="SSF103506">
    <property type="entry name" value="Mitochondrial carrier"/>
    <property type="match status" value="1"/>
</dbReference>
<dbReference type="EMBL" id="CALTRL010005702">
    <property type="protein sequence ID" value="CAH7685009.1"/>
    <property type="molecule type" value="Genomic_DNA"/>
</dbReference>
<proteinExistence type="inferred from homology"/>
<evidence type="ECO:0000256" key="9">
    <source>
        <dbReference type="RuleBase" id="RU000488"/>
    </source>
</evidence>
<evidence type="ECO:0000313" key="11">
    <source>
        <dbReference type="EMBL" id="CAH7685009.1"/>
    </source>
</evidence>
<feature type="repeat" description="Solcar" evidence="8">
    <location>
        <begin position="404"/>
        <end position="498"/>
    </location>
</feature>
<dbReference type="GO" id="GO:0016020">
    <property type="term" value="C:membrane"/>
    <property type="evidence" value="ECO:0007669"/>
    <property type="project" value="UniProtKB-SubCell"/>
</dbReference>
<evidence type="ECO:0000256" key="1">
    <source>
        <dbReference type="ARBA" id="ARBA00004141"/>
    </source>
</evidence>
<dbReference type="PANTHER" id="PTHR45939:SF2">
    <property type="entry name" value="CARRIER PROTEIN, PUTATIVE (AFU_ORTHOLOGUE AFUA_2G13870)-RELATED"/>
    <property type="match status" value="1"/>
</dbReference>
<keyword evidence="5" id="KW-0677">Repeat</keyword>
<comment type="caution">
    <text evidence="11">The sequence shown here is derived from an EMBL/GenBank/DDBJ whole genome shotgun (WGS) entry which is preliminary data.</text>
</comment>
<comment type="similarity">
    <text evidence="2 9">Belongs to the mitochondrial carrier (TC 2.A.29) family.</text>
</comment>
<feature type="repeat" description="Solcar" evidence="8">
    <location>
        <begin position="28"/>
        <end position="154"/>
    </location>
</feature>
<evidence type="ECO:0000256" key="6">
    <source>
        <dbReference type="ARBA" id="ARBA00022989"/>
    </source>
</evidence>
<organism evidence="11 12">
    <name type="scientific">Phakopsora pachyrhizi</name>
    <name type="common">Asian soybean rust disease fungus</name>
    <dbReference type="NCBI Taxonomy" id="170000"/>
    <lineage>
        <taxon>Eukaryota</taxon>
        <taxon>Fungi</taxon>
        <taxon>Dikarya</taxon>
        <taxon>Basidiomycota</taxon>
        <taxon>Pucciniomycotina</taxon>
        <taxon>Pucciniomycetes</taxon>
        <taxon>Pucciniales</taxon>
        <taxon>Phakopsoraceae</taxon>
        <taxon>Phakopsora</taxon>
    </lineage>
</organism>
<feature type="region of interest" description="Disordered" evidence="10">
    <location>
        <begin position="298"/>
        <end position="333"/>
    </location>
</feature>
<dbReference type="InterPro" id="IPR052217">
    <property type="entry name" value="Mito/Peroxisomal_Carrier"/>
</dbReference>
<dbReference type="PROSITE" id="PS50920">
    <property type="entry name" value="SOLCAR"/>
    <property type="match status" value="2"/>
</dbReference>
<dbReference type="Gene3D" id="1.50.40.10">
    <property type="entry name" value="Mitochondrial carrier domain"/>
    <property type="match status" value="2"/>
</dbReference>
<keyword evidence="4 8" id="KW-0812">Transmembrane</keyword>
<dbReference type="PANTHER" id="PTHR45939">
    <property type="entry name" value="PEROXISOMAL MEMBRANE PROTEIN PMP34-RELATED"/>
    <property type="match status" value="1"/>
</dbReference>
<dbReference type="Pfam" id="PF00153">
    <property type="entry name" value="Mito_carr"/>
    <property type="match status" value="2"/>
</dbReference>
<evidence type="ECO:0000256" key="4">
    <source>
        <dbReference type="ARBA" id="ARBA00022692"/>
    </source>
</evidence>